<keyword evidence="1" id="KW-0732">Signal</keyword>
<name>A0ABQ3LIA6_9SPHN</name>
<proteinExistence type="predicted"/>
<evidence type="ECO:0000313" key="2">
    <source>
        <dbReference type="EMBL" id="GHH11883.1"/>
    </source>
</evidence>
<feature type="chain" id="PRO_5046026044" description="Pilus assembly protein" evidence="1">
    <location>
        <begin position="24"/>
        <end position="180"/>
    </location>
</feature>
<keyword evidence="3" id="KW-1185">Reference proteome</keyword>
<dbReference type="EMBL" id="BNAQ01000001">
    <property type="protein sequence ID" value="GHH11883.1"/>
    <property type="molecule type" value="Genomic_DNA"/>
</dbReference>
<comment type="caution">
    <text evidence="2">The sequence shown here is derived from an EMBL/GenBank/DDBJ whole genome shotgun (WGS) entry which is preliminary data.</text>
</comment>
<evidence type="ECO:0000256" key="1">
    <source>
        <dbReference type="SAM" id="SignalP"/>
    </source>
</evidence>
<dbReference type="Proteomes" id="UP000652430">
    <property type="component" value="Unassembled WGS sequence"/>
</dbReference>
<feature type="signal peptide" evidence="1">
    <location>
        <begin position="1"/>
        <end position="23"/>
    </location>
</feature>
<reference evidence="3" key="1">
    <citation type="journal article" date="2019" name="Int. J. Syst. Evol. Microbiol.">
        <title>The Global Catalogue of Microorganisms (GCM) 10K type strain sequencing project: providing services to taxonomists for standard genome sequencing and annotation.</title>
        <authorList>
            <consortium name="The Broad Institute Genomics Platform"/>
            <consortium name="The Broad Institute Genome Sequencing Center for Infectious Disease"/>
            <person name="Wu L."/>
            <person name="Ma J."/>
        </authorList>
    </citation>
    <scope>NUCLEOTIDE SEQUENCE [LARGE SCALE GENOMIC DNA]</scope>
    <source>
        <strain evidence="3">CGMCC 1.8957</strain>
    </source>
</reference>
<evidence type="ECO:0008006" key="4">
    <source>
        <dbReference type="Google" id="ProtNLM"/>
    </source>
</evidence>
<sequence length="180" mass="18548">MLAILYTALIFLAQQMLETAALASARLLLTGSAQTIRLANGTVGMSASDLKNAICNGTTGTNSSGAAVTIAPLLPPMLSCSRLTVNVSTANTYNVASTTAPTFTYNSQGVITSTNTGYNTQSNGNGQSQIVVLQLIYLWPTGVGPLGLNLTNQPNGNRMLVATSVSTTEAYSCNSGQTSC</sequence>
<gene>
    <name evidence="2" type="ORF">GCM10008023_11450</name>
</gene>
<organism evidence="2 3">
    <name type="scientific">Sphingomonas glacialis</name>
    <dbReference type="NCBI Taxonomy" id="658225"/>
    <lineage>
        <taxon>Bacteria</taxon>
        <taxon>Pseudomonadati</taxon>
        <taxon>Pseudomonadota</taxon>
        <taxon>Alphaproteobacteria</taxon>
        <taxon>Sphingomonadales</taxon>
        <taxon>Sphingomonadaceae</taxon>
        <taxon>Sphingomonas</taxon>
    </lineage>
</organism>
<protein>
    <recommendedName>
        <fullName evidence="4">Pilus assembly protein</fullName>
    </recommendedName>
</protein>
<evidence type="ECO:0000313" key="3">
    <source>
        <dbReference type="Proteomes" id="UP000652430"/>
    </source>
</evidence>
<accession>A0ABQ3LIA6</accession>